<feature type="compositionally biased region" description="Basic and acidic residues" evidence="1">
    <location>
        <begin position="234"/>
        <end position="254"/>
    </location>
</feature>
<feature type="region of interest" description="Disordered" evidence="1">
    <location>
        <begin position="234"/>
        <end position="269"/>
    </location>
</feature>
<dbReference type="AlphaFoldDB" id="F0WM07"/>
<proteinExistence type="predicted"/>
<feature type="compositionally biased region" description="Basic and acidic residues" evidence="1">
    <location>
        <begin position="345"/>
        <end position="357"/>
    </location>
</feature>
<reference evidence="2" key="1">
    <citation type="journal article" date="2011" name="PLoS Biol.">
        <title>Gene gain and loss during evolution of obligate parasitism in the white rust pathogen of Arabidopsis thaliana.</title>
        <authorList>
            <person name="Kemen E."/>
            <person name="Gardiner A."/>
            <person name="Schultz-Larsen T."/>
            <person name="Kemen A.C."/>
            <person name="Balmuth A.L."/>
            <person name="Robert-Seilaniantz A."/>
            <person name="Bailey K."/>
            <person name="Holub E."/>
            <person name="Studholme D.J."/>
            <person name="Maclean D."/>
            <person name="Jones J.D."/>
        </authorList>
    </citation>
    <scope>NUCLEOTIDE SEQUENCE</scope>
</reference>
<evidence type="ECO:0000313" key="2">
    <source>
        <dbReference type="EMBL" id="CCA22334.1"/>
    </source>
</evidence>
<accession>F0WM07</accession>
<feature type="region of interest" description="Disordered" evidence="1">
    <location>
        <begin position="304"/>
        <end position="406"/>
    </location>
</feature>
<dbReference type="HOGENOM" id="CLU_547933_0_0_1"/>
<protein>
    <submittedName>
        <fullName evidence="2">AlNc14C150G7520 protein</fullName>
    </submittedName>
</protein>
<name>F0WM07_9STRA</name>
<sequence>MHRHHEALICCLKETALITWAVEQEEFYSPRNTGPNVSDYVRNGALLCALVTHKFPCKLTAKTFSEISWEQKHAKASNILLLKQYLAHYIQTLESQRERQYQLKDWEVEIENLHINSDISHYYQLVRGLDRILCDPPHSSSCGTLQTRTGISDPIRDQRNFPVYAVHKDTFHGSPSRLRRPSIVSPLKRAHCGHESEKLSGKVALTRCSSAETDSLDGSSDHGNSMDAFQNLRQSKEDRFNSKPDGSKIPRFDSVKQSQPVKSPIRHSFVTTKDAKKKYGLMCGSNALSALRSRFGFSNQMKNIRGSSEVDDDDDTASSSSFGEEKPSRPNIGHKRPRAPIALDSQRKDEEKIRKEQAQSTLHVQDCPHESVAIHGDATHPDQVDNNSQTNGEDGEDRVSLTTSPQLEQDGPLAAAVYMDLRKDNARLRMKMEHLDSEINFMYHLLTDVEKTLQKWHDDRLAHHQNSPNDMDCQTNTTQALVERIEEIIRVPRKTPPF</sequence>
<reference evidence="2" key="2">
    <citation type="submission" date="2011-02" db="EMBL/GenBank/DDBJ databases">
        <authorList>
            <person name="MacLean D."/>
        </authorList>
    </citation>
    <scope>NUCLEOTIDE SEQUENCE</scope>
</reference>
<organism evidence="2">
    <name type="scientific">Albugo laibachii Nc14</name>
    <dbReference type="NCBI Taxonomy" id="890382"/>
    <lineage>
        <taxon>Eukaryota</taxon>
        <taxon>Sar</taxon>
        <taxon>Stramenopiles</taxon>
        <taxon>Oomycota</taxon>
        <taxon>Peronosporomycetes</taxon>
        <taxon>Albuginales</taxon>
        <taxon>Albuginaceae</taxon>
        <taxon>Albugo</taxon>
    </lineage>
</organism>
<dbReference type="EMBL" id="FR824195">
    <property type="protein sequence ID" value="CCA22334.1"/>
    <property type="molecule type" value="Genomic_DNA"/>
</dbReference>
<gene>
    <name evidence="2" type="primary">AlNc14C150G7520</name>
    <name evidence="2" type="ORF">ALNC14_084770</name>
</gene>
<evidence type="ECO:0000256" key="1">
    <source>
        <dbReference type="SAM" id="MobiDB-lite"/>
    </source>
</evidence>